<gene>
    <name evidence="2" type="ORF">Ddye_001216</name>
</gene>
<feature type="domain" description="DUF4283" evidence="1">
    <location>
        <begin position="6"/>
        <end position="57"/>
    </location>
</feature>
<protein>
    <recommendedName>
        <fullName evidence="1">DUF4283 domain-containing protein</fullName>
    </recommendedName>
</protein>
<evidence type="ECO:0000313" key="2">
    <source>
        <dbReference type="EMBL" id="KAK2662642.1"/>
    </source>
</evidence>
<dbReference type="InterPro" id="IPR025558">
    <property type="entry name" value="DUF4283"/>
</dbReference>
<dbReference type="EMBL" id="JANJYI010000001">
    <property type="protein sequence ID" value="KAK2662642.1"/>
    <property type="molecule type" value="Genomic_DNA"/>
</dbReference>
<dbReference type="PANTHER" id="PTHR31286:SF167">
    <property type="entry name" value="OS09G0268800 PROTEIN"/>
    <property type="match status" value="1"/>
</dbReference>
<name>A0AAD9XNW2_9ROSI</name>
<keyword evidence="3" id="KW-1185">Reference proteome</keyword>
<accession>A0AAD9XNW2</accession>
<proteinExistence type="predicted"/>
<dbReference type="Proteomes" id="UP001280121">
    <property type="component" value="Unassembled WGS sequence"/>
</dbReference>
<dbReference type="AlphaFoldDB" id="A0AAD9XNW2"/>
<evidence type="ECO:0000313" key="3">
    <source>
        <dbReference type="Proteomes" id="UP001280121"/>
    </source>
</evidence>
<dbReference type="Pfam" id="PF14111">
    <property type="entry name" value="DUF4283"/>
    <property type="match status" value="1"/>
</dbReference>
<reference evidence="2" key="1">
    <citation type="journal article" date="2023" name="Plant J.">
        <title>Genome sequences and population genomics provide insights into the demographic history, inbreeding, and mutation load of two 'living fossil' tree species of Dipteronia.</title>
        <authorList>
            <person name="Feng Y."/>
            <person name="Comes H.P."/>
            <person name="Chen J."/>
            <person name="Zhu S."/>
            <person name="Lu R."/>
            <person name="Zhang X."/>
            <person name="Li P."/>
            <person name="Qiu J."/>
            <person name="Olsen K.M."/>
            <person name="Qiu Y."/>
        </authorList>
    </citation>
    <scope>NUCLEOTIDE SEQUENCE</scope>
    <source>
        <strain evidence="2">KIB01</strain>
    </source>
</reference>
<organism evidence="2 3">
    <name type="scientific">Dipteronia dyeriana</name>
    <dbReference type="NCBI Taxonomy" id="168575"/>
    <lineage>
        <taxon>Eukaryota</taxon>
        <taxon>Viridiplantae</taxon>
        <taxon>Streptophyta</taxon>
        <taxon>Embryophyta</taxon>
        <taxon>Tracheophyta</taxon>
        <taxon>Spermatophyta</taxon>
        <taxon>Magnoliopsida</taxon>
        <taxon>eudicotyledons</taxon>
        <taxon>Gunneridae</taxon>
        <taxon>Pentapetalae</taxon>
        <taxon>rosids</taxon>
        <taxon>malvids</taxon>
        <taxon>Sapindales</taxon>
        <taxon>Sapindaceae</taxon>
        <taxon>Hippocastanoideae</taxon>
        <taxon>Acereae</taxon>
        <taxon>Dipteronia</taxon>
    </lineage>
</organism>
<evidence type="ECO:0000259" key="1">
    <source>
        <dbReference type="Pfam" id="PF14111"/>
    </source>
</evidence>
<dbReference type="PANTHER" id="PTHR31286">
    <property type="entry name" value="GLYCINE-RICH CELL WALL STRUCTURAL PROTEIN 1.8-LIKE"/>
    <property type="match status" value="1"/>
</dbReference>
<dbReference type="InterPro" id="IPR040256">
    <property type="entry name" value="At4g02000-like"/>
</dbReference>
<comment type="caution">
    <text evidence="2">The sequence shown here is derived from an EMBL/GenBank/DDBJ whole genome shotgun (WGS) entry which is preliminary data.</text>
</comment>
<sequence length="340" mass="38117">MRLWGVLKKIWRVKHDVEIELVANNIFTFHFSSEDDRMQVLAGSPWTFDGALIVLEKPTGKGDIWSMKFDMAEFLVQIHQVSLLCMSKDIGCFLGSMVGEVKEVDVGDTVECSGEFLRVRINMNIGKPLRRCLRVDAMGDGEETVMLLRYERLTFHCYRCRRLGYYTRECTRLKHSMRLLLGSGCGHQYRRRVVICGLDSCWGSESNELNHVESDTSRKKNRALLATFEKVALVGGELNVLGATRANVSEDGGTSRNQMVGVGFKEVCTDGGKDVMLCTSSHVVAKAEIGERKESGENVEEPSQARLELGYNALCDVPNEETVHDFCVLTGRSLLACRSQ</sequence>